<dbReference type="InterPro" id="IPR005158">
    <property type="entry name" value="BTAD"/>
</dbReference>
<dbReference type="Pfam" id="PF00486">
    <property type="entry name" value="Trans_reg_C"/>
    <property type="match status" value="1"/>
</dbReference>
<keyword evidence="9" id="KW-1185">Reference proteome</keyword>
<dbReference type="PANTHER" id="PTHR35807">
    <property type="entry name" value="TRANSCRIPTIONAL REGULATOR REDD-RELATED"/>
    <property type="match status" value="1"/>
</dbReference>
<evidence type="ECO:0000259" key="7">
    <source>
        <dbReference type="PROSITE" id="PS51755"/>
    </source>
</evidence>
<feature type="domain" description="OmpR/PhoB-type" evidence="7">
    <location>
        <begin position="1"/>
        <end position="75"/>
    </location>
</feature>
<dbReference type="PANTHER" id="PTHR35807:SF1">
    <property type="entry name" value="TRANSCRIPTIONAL REGULATOR REDD"/>
    <property type="match status" value="1"/>
</dbReference>
<keyword evidence="5" id="KW-0804">Transcription</keyword>
<protein>
    <submittedName>
        <fullName evidence="8">AfsR/SARP family transcriptional regulator</fullName>
    </submittedName>
</protein>
<proteinExistence type="inferred from homology"/>
<organism evidence="8 9">
    <name type="scientific">Streptomyces gibsoniae</name>
    <dbReference type="NCBI Taxonomy" id="3075529"/>
    <lineage>
        <taxon>Bacteria</taxon>
        <taxon>Bacillati</taxon>
        <taxon>Actinomycetota</taxon>
        <taxon>Actinomycetes</taxon>
        <taxon>Kitasatosporales</taxon>
        <taxon>Streptomycetaceae</taxon>
        <taxon>Streptomyces</taxon>
    </lineage>
</organism>
<reference evidence="9" key="1">
    <citation type="submission" date="2023-07" db="EMBL/GenBank/DDBJ databases">
        <title>30 novel species of actinomycetes from the DSMZ collection.</title>
        <authorList>
            <person name="Nouioui I."/>
        </authorList>
    </citation>
    <scope>NUCLEOTIDE SEQUENCE [LARGE SCALE GENOMIC DNA]</scope>
    <source>
        <strain evidence="9">DSM 41699</strain>
    </source>
</reference>
<evidence type="ECO:0000313" key="9">
    <source>
        <dbReference type="Proteomes" id="UP001183809"/>
    </source>
</evidence>
<accession>A0ABU2TXN2</accession>
<evidence type="ECO:0000256" key="4">
    <source>
        <dbReference type="ARBA" id="ARBA00023125"/>
    </source>
</evidence>
<dbReference type="InterPro" id="IPR001867">
    <property type="entry name" value="OmpR/PhoB-type_DNA-bd"/>
</dbReference>
<evidence type="ECO:0000313" key="8">
    <source>
        <dbReference type="EMBL" id="MDT0465703.1"/>
    </source>
</evidence>
<dbReference type="Pfam" id="PF03704">
    <property type="entry name" value="BTAD"/>
    <property type="match status" value="1"/>
</dbReference>
<sequence>MNQRAALGFLLLHANTPVSTSRLISALWAWDEPATSRKILQNAVSGLRRMLSTGERPYGPTCSLTTSRGGYMLQVPSEHVDLSRHARLVKHGRQELADGLYEQAARTLRDALGLWRGEALADLIEVGVAWPELTPLREARWAALEGRFTADLMLGRHREVIAELNVVLSDVEPARERLFALLMLALYQSGRQAEALDVYRHAQAAVVDGSGALPGPELRRLEQDILTHSPALNSPAAVTGYPMDFLEVR</sequence>
<gene>
    <name evidence="8" type="ORF">RM764_22310</name>
</gene>
<dbReference type="EMBL" id="JAVREY010000027">
    <property type="protein sequence ID" value="MDT0465703.1"/>
    <property type="molecule type" value="Genomic_DNA"/>
</dbReference>
<dbReference type="Gene3D" id="1.10.10.10">
    <property type="entry name" value="Winged helix-like DNA-binding domain superfamily/Winged helix DNA-binding domain"/>
    <property type="match status" value="1"/>
</dbReference>
<dbReference type="SMART" id="SM00862">
    <property type="entry name" value="Trans_reg_C"/>
    <property type="match status" value="1"/>
</dbReference>
<dbReference type="CDD" id="cd15831">
    <property type="entry name" value="BTAD"/>
    <property type="match status" value="1"/>
</dbReference>
<dbReference type="SUPFAM" id="SSF46894">
    <property type="entry name" value="C-terminal effector domain of the bipartite response regulators"/>
    <property type="match status" value="1"/>
</dbReference>
<comment type="similarity">
    <text evidence="1">Belongs to the AfsR/DnrI/RedD regulatory family.</text>
</comment>
<keyword evidence="2" id="KW-0902">Two-component regulatory system</keyword>
<name>A0ABU2TXN2_9ACTN</name>
<evidence type="ECO:0000256" key="5">
    <source>
        <dbReference type="ARBA" id="ARBA00023163"/>
    </source>
</evidence>
<dbReference type="RefSeq" id="WP_311697171.1">
    <property type="nucleotide sequence ID" value="NZ_JAVREY010000027.1"/>
</dbReference>
<dbReference type="PROSITE" id="PS51755">
    <property type="entry name" value="OMPR_PHOB"/>
    <property type="match status" value="1"/>
</dbReference>
<evidence type="ECO:0000256" key="6">
    <source>
        <dbReference type="PROSITE-ProRule" id="PRU01091"/>
    </source>
</evidence>
<keyword evidence="3" id="KW-0805">Transcription regulation</keyword>
<evidence type="ECO:0000256" key="3">
    <source>
        <dbReference type="ARBA" id="ARBA00023015"/>
    </source>
</evidence>
<dbReference type="InterPro" id="IPR051677">
    <property type="entry name" value="AfsR-DnrI-RedD_regulator"/>
</dbReference>
<dbReference type="InterPro" id="IPR016032">
    <property type="entry name" value="Sig_transdc_resp-reg_C-effctor"/>
</dbReference>
<dbReference type="Proteomes" id="UP001183809">
    <property type="component" value="Unassembled WGS sequence"/>
</dbReference>
<comment type="caution">
    <text evidence="8">The sequence shown here is derived from an EMBL/GenBank/DDBJ whole genome shotgun (WGS) entry which is preliminary data.</text>
</comment>
<dbReference type="SMART" id="SM01043">
    <property type="entry name" value="BTAD"/>
    <property type="match status" value="1"/>
</dbReference>
<feature type="DNA-binding region" description="OmpR/PhoB-type" evidence="6">
    <location>
        <begin position="1"/>
        <end position="75"/>
    </location>
</feature>
<dbReference type="InterPro" id="IPR011990">
    <property type="entry name" value="TPR-like_helical_dom_sf"/>
</dbReference>
<dbReference type="SUPFAM" id="SSF48452">
    <property type="entry name" value="TPR-like"/>
    <property type="match status" value="1"/>
</dbReference>
<evidence type="ECO:0000256" key="1">
    <source>
        <dbReference type="ARBA" id="ARBA00005820"/>
    </source>
</evidence>
<evidence type="ECO:0000256" key="2">
    <source>
        <dbReference type="ARBA" id="ARBA00023012"/>
    </source>
</evidence>
<dbReference type="InterPro" id="IPR036388">
    <property type="entry name" value="WH-like_DNA-bd_sf"/>
</dbReference>
<keyword evidence="4 6" id="KW-0238">DNA-binding</keyword>
<dbReference type="Gene3D" id="1.25.40.10">
    <property type="entry name" value="Tetratricopeptide repeat domain"/>
    <property type="match status" value="1"/>
</dbReference>